<dbReference type="Pfam" id="PF03301">
    <property type="entry name" value="Trp_dioxygenase"/>
    <property type="match status" value="1"/>
</dbReference>
<protein>
    <submittedName>
        <fullName evidence="1">Uncharacterized protein</fullName>
    </submittedName>
</protein>
<dbReference type="PANTHER" id="PTHR10138">
    <property type="entry name" value="TRYPTOPHAN 2,3-DIOXYGENASE"/>
    <property type="match status" value="1"/>
</dbReference>
<dbReference type="GO" id="GO:0046872">
    <property type="term" value="F:metal ion binding"/>
    <property type="evidence" value="ECO:0007669"/>
    <property type="project" value="InterPro"/>
</dbReference>
<proteinExistence type="predicted"/>
<dbReference type="InterPro" id="IPR004981">
    <property type="entry name" value="Trp_2_3_dOase"/>
</dbReference>
<dbReference type="InterPro" id="IPR037217">
    <property type="entry name" value="Trp/Indoleamine_2_3_dOase-like"/>
</dbReference>
<reference evidence="1" key="1">
    <citation type="journal article" date="2023" name="Insect Mol. Biol.">
        <title>Genome sequencing provides insights into the evolution of gene families encoding plant cell wall-degrading enzymes in longhorned beetles.</title>
        <authorList>
            <person name="Shin N.R."/>
            <person name="Okamura Y."/>
            <person name="Kirsch R."/>
            <person name="Pauchet Y."/>
        </authorList>
    </citation>
    <scope>NUCLEOTIDE SEQUENCE</scope>
    <source>
        <strain evidence="1">RBIC_L_NR</strain>
    </source>
</reference>
<dbReference type="PANTHER" id="PTHR10138:SF0">
    <property type="entry name" value="TRYPTOPHAN 2,3-DIOXYGENASE"/>
    <property type="match status" value="1"/>
</dbReference>
<comment type="caution">
    <text evidence="1">The sequence shown here is derived from an EMBL/GenBank/DDBJ whole genome shotgun (WGS) entry which is preliminary data.</text>
</comment>
<name>A0AAV8XL57_9CUCU</name>
<dbReference type="GO" id="GO:0019442">
    <property type="term" value="P:L-tryptophan catabolic process to acetyl-CoA"/>
    <property type="evidence" value="ECO:0007669"/>
    <property type="project" value="TreeGrafter"/>
</dbReference>
<dbReference type="AlphaFoldDB" id="A0AAV8XL57"/>
<dbReference type="Proteomes" id="UP001162156">
    <property type="component" value="Unassembled WGS sequence"/>
</dbReference>
<dbReference type="GO" id="GO:0020037">
    <property type="term" value="F:heme binding"/>
    <property type="evidence" value="ECO:0007669"/>
    <property type="project" value="InterPro"/>
</dbReference>
<dbReference type="Gene3D" id="1.20.58.480">
    <property type="match status" value="1"/>
</dbReference>
<organism evidence="1 2">
    <name type="scientific">Rhamnusium bicolor</name>
    <dbReference type="NCBI Taxonomy" id="1586634"/>
    <lineage>
        <taxon>Eukaryota</taxon>
        <taxon>Metazoa</taxon>
        <taxon>Ecdysozoa</taxon>
        <taxon>Arthropoda</taxon>
        <taxon>Hexapoda</taxon>
        <taxon>Insecta</taxon>
        <taxon>Pterygota</taxon>
        <taxon>Neoptera</taxon>
        <taxon>Endopterygota</taxon>
        <taxon>Coleoptera</taxon>
        <taxon>Polyphaga</taxon>
        <taxon>Cucujiformia</taxon>
        <taxon>Chrysomeloidea</taxon>
        <taxon>Cerambycidae</taxon>
        <taxon>Lepturinae</taxon>
        <taxon>Rhagiini</taxon>
        <taxon>Rhamnusium</taxon>
    </lineage>
</organism>
<sequence length="65" mass="7735">MNKDAIKQIEKSENEPSLTDLVQRWLERTPGLELEGFNFWGKYQRAVEIVLEEQRVFSRSKCILH</sequence>
<dbReference type="EMBL" id="JANEYF010003158">
    <property type="protein sequence ID" value="KAJ8938759.1"/>
    <property type="molecule type" value="Genomic_DNA"/>
</dbReference>
<dbReference type="SUPFAM" id="SSF140959">
    <property type="entry name" value="Indolic compounds 2,3-dioxygenase-like"/>
    <property type="match status" value="1"/>
</dbReference>
<keyword evidence="2" id="KW-1185">Reference proteome</keyword>
<dbReference type="GO" id="GO:0004833">
    <property type="term" value="F:L-tryptophan 2,3-dioxygenase activity"/>
    <property type="evidence" value="ECO:0007669"/>
    <property type="project" value="InterPro"/>
</dbReference>
<dbReference type="GO" id="GO:0019441">
    <property type="term" value="P:L-tryptophan catabolic process to kynurenine"/>
    <property type="evidence" value="ECO:0007669"/>
    <property type="project" value="InterPro"/>
</dbReference>
<gene>
    <name evidence="1" type="ORF">NQ314_011356</name>
</gene>
<accession>A0AAV8XL57</accession>
<evidence type="ECO:0000313" key="1">
    <source>
        <dbReference type="EMBL" id="KAJ8938759.1"/>
    </source>
</evidence>
<evidence type="ECO:0000313" key="2">
    <source>
        <dbReference type="Proteomes" id="UP001162156"/>
    </source>
</evidence>